<dbReference type="SUPFAM" id="SSF50156">
    <property type="entry name" value="PDZ domain-like"/>
    <property type="match status" value="2"/>
</dbReference>
<dbReference type="Pfam" id="PF13180">
    <property type="entry name" value="PDZ_2"/>
    <property type="match status" value="1"/>
</dbReference>
<dbReference type="Pfam" id="PF00595">
    <property type="entry name" value="PDZ"/>
    <property type="match status" value="1"/>
</dbReference>
<organism evidence="3">
    <name type="scientific">Thermodesulfovibrio aggregans</name>
    <dbReference type="NCBI Taxonomy" id="86166"/>
    <lineage>
        <taxon>Bacteria</taxon>
        <taxon>Pseudomonadati</taxon>
        <taxon>Nitrospirota</taxon>
        <taxon>Thermodesulfovibrionia</taxon>
        <taxon>Thermodesulfovibrionales</taxon>
        <taxon>Thermodesulfovibrionaceae</taxon>
        <taxon>Thermodesulfovibrio</taxon>
    </lineage>
</organism>
<evidence type="ECO:0000256" key="1">
    <source>
        <dbReference type="ARBA" id="ARBA00010541"/>
    </source>
</evidence>
<dbReference type="EMBL" id="DTHO01000048">
    <property type="protein sequence ID" value="HGG99675.1"/>
    <property type="molecule type" value="Genomic_DNA"/>
</dbReference>
<feature type="domain" description="PDZ" evidence="2">
    <location>
        <begin position="270"/>
        <end position="364"/>
    </location>
</feature>
<dbReference type="Gene3D" id="2.30.42.10">
    <property type="match status" value="2"/>
</dbReference>
<accession>A0A7C4AJK7</accession>
<sequence>MFTDKNYSKTLVICFFIFFFVCSVKAEELTVILKEKIDTIYQKFSPSLITLNNSVNAIAIDKDFAILPADTAGSTGSVVGIDSRLNIAVVRLKELTPIKNFSKPSGTDEVFFLFDASQKHIFIVKGKVKDKVVDIQGKKPPGSLLLSIDLKPLGIVTKSDETSEALLIASVSSEINKLIKRKQGWLGLQAQTVTQELGKVLSVNYGAVVTNIYEGGPSDKAGLKRGDVIIEADGLKIKELKDLQNLISTKFAGESVFLRVLRDGVQKDFPVVLEESPQTMIPSIPQIKGVEISDIPETVKSNLRKSVKGVFVKKMSEDSPALGILREGDIIVEINKKSITTQKEFNEAISQAGQNDLLILVYRQDSFQYVIIPLQRLR</sequence>
<dbReference type="AlphaFoldDB" id="A0A7C4AJK7"/>
<evidence type="ECO:0000313" key="3">
    <source>
        <dbReference type="EMBL" id="HGG99675.1"/>
    </source>
</evidence>
<dbReference type="InterPro" id="IPR001478">
    <property type="entry name" value="PDZ"/>
</dbReference>
<name>A0A7C4AJK7_9BACT</name>
<dbReference type="PANTHER" id="PTHR22939:SF129">
    <property type="entry name" value="SERINE PROTEASE HTRA2, MITOCHONDRIAL"/>
    <property type="match status" value="1"/>
</dbReference>
<comment type="similarity">
    <text evidence="1">Belongs to the peptidase S1C family.</text>
</comment>
<dbReference type="PANTHER" id="PTHR22939">
    <property type="entry name" value="SERINE PROTEASE FAMILY S1C HTRA-RELATED"/>
    <property type="match status" value="1"/>
</dbReference>
<protein>
    <submittedName>
        <fullName evidence="3">PDZ domain-containing protein</fullName>
    </submittedName>
</protein>
<gene>
    <name evidence="3" type="ORF">ENV75_04410</name>
</gene>
<dbReference type="SMART" id="SM00228">
    <property type="entry name" value="PDZ"/>
    <property type="match status" value="2"/>
</dbReference>
<reference evidence="3" key="1">
    <citation type="journal article" date="2020" name="mSystems">
        <title>Genome- and Community-Level Interaction Insights into Carbon Utilization and Element Cycling Functions of Hydrothermarchaeota in Hydrothermal Sediment.</title>
        <authorList>
            <person name="Zhou Z."/>
            <person name="Liu Y."/>
            <person name="Xu W."/>
            <person name="Pan J."/>
            <person name="Luo Z.H."/>
            <person name="Li M."/>
        </authorList>
    </citation>
    <scope>NUCLEOTIDE SEQUENCE [LARGE SCALE GENOMIC DNA]</scope>
    <source>
        <strain evidence="3">SpSt-788</strain>
    </source>
</reference>
<evidence type="ECO:0000259" key="2">
    <source>
        <dbReference type="PROSITE" id="PS50106"/>
    </source>
</evidence>
<dbReference type="InterPro" id="IPR036034">
    <property type="entry name" value="PDZ_sf"/>
</dbReference>
<proteinExistence type="inferred from homology"/>
<feature type="domain" description="PDZ" evidence="2">
    <location>
        <begin position="175"/>
        <end position="264"/>
    </location>
</feature>
<comment type="caution">
    <text evidence="3">The sequence shown here is derived from an EMBL/GenBank/DDBJ whole genome shotgun (WGS) entry which is preliminary data.</text>
</comment>
<dbReference type="PROSITE" id="PS50106">
    <property type="entry name" value="PDZ"/>
    <property type="match status" value="2"/>
</dbReference>